<feature type="region of interest" description="Disordered" evidence="1">
    <location>
        <begin position="164"/>
        <end position="235"/>
    </location>
</feature>
<accession>A0A9N8HTR3</accession>
<keyword evidence="2" id="KW-0812">Transmembrane</keyword>
<feature type="compositionally biased region" description="Basic and acidic residues" evidence="1">
    <location>
        <begin position="169"/>
        <end position="190"/>
    </location>
</feature>
<evidence type="ECO:0000313" key="3">
    <source>
        <dbReference type="EMBL" id="CAB9525117.1"/>
    </source>
</evidence>
<feature type="region of interest" description="Disordered" evidence="1">
    <location>
        <begin position="638"/>
        <end position="660"/>
    </location>
</feature>
<sequence length="1052" mass="120145">MAELMLRTPHSKESLSDNGGPPRSGDWMQDESLPDNSMNNNSMHLRTTQAFGRRKRKNRARRQRNFLLAVGATLIGLVLLVVHVEVSLLNAAAKVSGEKIDPARRRAHELVQQQPSNDNNNDAPQVVGKKDGNVRKLLKAELEKAAQKTGKDVEKMSVEEALAMLGDNSKTDNSKKDPQKTKTELPKMQKTEQPQQKQKTEQPQQKKTPEPKKAEPKKEQEIQEEAQEEDNTDDYSKALKDAAEKAGKQKPDDTDDYQIRLSTNKKLTSVNPEVAKAVAVVVGKAAKQPEPRTANFCANKPKVEDNTPVAPAVIIMGMEDTSTDLLWHVLERIAPRDSILTDPQNRQPNHIPKLEFLNHMDPAKEERFWKGLKEENHGHWVQASLCSQQIPENRDEGKASNLLGFPWLTLITKDSMGAAAETKIKDSLDLLDTWPKHSIKVIRYRRNLLDMMMRMEQYLHAEKEQNGSEKSRAPMGGVTLDAETLKQKMGLWALKEENLDKLLEQEQIPHIVVHHEVIFPFNEWSDLLDVINNVESYQVPLNMAVDYTDVPPDEKPEFTSNMEQEWKHILKFLQPNAKSPISLYDIFHAAESFTRKDQVFWTQQNSLTNYDTVQQVLKGSRFELLVRGQNYEHNYYGSGHKPLAMEPPPQEEDDPNDSPEVAKAVAGALGKIFKQDSPKTANFCSPNKPKVDNELPVAPAVIVMGMEDTSTDLLWHVLERIAPPNSIAVDPENRQPDHIPKYQFLNHMDPAKEEEFWDHLKRNNHGHWVQSSLCSQQLPENRDEGKASNLLGFPWLTIVTKETGKTTESKIKDSLDVLDTWPQHSIRVIRYRRNYLDMVIRMEQYLKSVLEGKEEDKAGGPMARVTLDKDKLLHQLQKWKEREDAIDKMLVDEKIPHILVHHATIFPFTEWNDLENVAKAVESYQVPLNIAIDYANVPADEQPPEPTSAMEKEWNRILNFIQPNARVPVSLYDIFHAADSFLRKDQVFWSQQNQIINYDQVEHTLGGTEFQMLLRKKVYKPDYYGCCNDDKDAGKKLFKGWKKASAIAAKQQ</sequence>
<feature type="compositionally biased region" description="Polar residues" evidence="1">
    <location>
        <begin position="111"/>
        <end position="123"/>
    </location>
</feature>
<feature type="compositionally biased region" description="Low complexity" evidence="1">
    <location>
        <begin position="191"/>
        <end position="206"/>
    </location>
</feature>
<feature type="transmembrane region" description="Helical" evidence="2">
    <location>
        <begin position="65"/>
        <end position="84"/>
    </location>
</feature>
<evidence type="ECO:0000256" key="1">
    <source>
        <dbReference type="SAM" id="MobiDB-lite"/>
    </source>
</evidence>
<keyword evidence="2" id="KW-1133">Transmembrane helix</keyword>
<keyword evidence="4" id="KW-1185">Reference proteome</keyword>
<feature type="compositionally biased region" description="Acidic residues" evidence="1">
    <location>
        <begin position="222"/>
        <end position="233"/>
    </location>
</feature>
<dbReference type="Proteomes" id="UP001153069">
    <property type="component" value="Unassembled WGS sequence"/>
</dbReference>
<feature type="region of interest" description="Disordered" evidence="1">
    <location>
        <begin position="110"/>
        <end position="131"/>
    </location>
</feature>
<comment type="caution">
    <text evidence="3">The sequence shown here is derived from an EMBL/GenBank/DDBJ whole genome shotgun (WGS) entry which is preliminary data.</text>
</comment>
<keyword evidence="2" id="KW-0472">Membrane</keyword>
<feature type="region of interest" description="Disordered" evidence="1">
    <location>
        <begin position="1"/>
        <end position="59"/>
    </location>
</feature>
<feature type="compositionally biased region" description="Polar residues" evidence="1">
    <location>
        <begin position="34"/>
        <end position="50"/>
    </location>
</feature>
<evidence type="ECO:0000256" key="2">
    <source>
        <dbReference type="SAM" id="Phobius"/>
    </source>
</evidence>
<protein>
    <submittedName>
        <fullName evidence="3">Uncharacterized protein</fullName>
    </submittedName>
</protein>
<evidence type="ECO:0000313" key="4">
    <source>
        <dbReference type="Proteomes" id="UP001153069"/>
    </source>
</evidence>
<feature type="compositionally biased region" description="Basic and acidic residues" evidence="1">
    <location>
        <begin position="207"/>
        <end position="221"/>
    </location>
</feature>
<dbReference type="EMBL" id="CAICTM010001631">
    <property type="protein sequence ID" value="CAB9525117.1"/>
    <property type="molecule type" value="Genomic_DNA"/>
</dbReference>
<organism evidence="3 4">
    <name type="scientific">Seminavis robusta</name>
    <dbReference type="NCBI Taxonomy" id="568900"/>
    <lineage>
        <taxon>Eukaryota</taxon>
        <taxon>Sar</taxon>
        <taxon>Stramenopiles</taxon>
        <taxon>Ochrophyta</taxon>
        <taxon>Bacillariophyta</taxon>
        <taxon>Bacillariophyceae</taxon>
        <taxon>Bacillariophycidae</taxon>
        <taxon>Naviculales</taxon>
        <taxon>Naviculaceae</taxon>
        <taxon>Seminavis</taxon>
    </lineage>
</organism>
<dbReference type="AlphaFoldDB" id="A0A9N8HTR3"/>
<gene>
    <name evidence="3" type="ORF">SEMRO_1633_G287320.1</name>
</gene>
<proteinExistence type="predicted"/>
<name>A0A9N8HTR3_9STRA</name>
<reference evidence="3" key="1">
    <citation type="submission" date="2020-06" db="EMBL/GenBank/DDBJ databases">
        <authorList>
            <consortium name="Plant Systems Biology data submission"/>
        </authorList>
    </citation>
    <scope>NUCLEOTIDE SEQUENCE</scope>
    <source>
        <strain evidence="3">D6</strain>
    </source>
</reference>